<reference evidence="10" key="1">
    <citation type="submission" date="2016-11" db="EMBL/GenBank/DDBJ databases">
        <authorList>
            <person name="Varghese N."/>
            <person name="Submissions S."/>
        </authorList>
    </citation>
    <scope>NUCLEOTIDE SEQUENCE [LARGE SCALE GENOMIC DNA]</scope>
    <source>
        <strain evidence="10">CECT 8089</strain>
    </source>
</reference>
<dbReference type="STRING" id="1220495.SAMN05216288_1768"/>
<evidence type="ECO:0000256" key="3">
    <source>
        <dbReference type="ARBA" id="ARBA00022729"/>
    </source>
</evidence>
<sequence length="792" mass="87658">MKRILITLAVVLLTAAGGGAWYLHSKQPARQGELALQHLSEPVLVRYDERGVPHIEAQNEADMYRALGFVQAQDRLFQMEMLRRLARGELAEILGAKLLPTDRLFRTLQIRERADQQARELAPDSPHGKALAAYLDGINQYQDSRPAPLEFDLLGIEKRPFTPADTLSIAGYLAYSFAAALRSEPLLTRIRNELGADYLTIFDIDWHPEAVIDTALGNDDWRTLDRLAALSRDALVDSGMPQFEGSNAWAISGARTANGKPLLAGDPHIRFSVPSVWYEAHLKYPGFELYGHHQPATPVAFLGHNRDFAWTLTMFQNDDMDLIAERSNPDNPEQVWYKGGWVDLQQRQEIIRVKDGEPVTLLLRRSPHGPIINDALGDNGGATPIAMWWTFLQTENPLLEAFYRLNRANTLEKGRAAAERIHAPGLNLVWANAGGDIAWWAAAKLPIRPTGVNPAFILDGSSEAADKLGFYPFSANPQEENPPRGYIVSANFQPLAASGIEIPGYYNPPERGQRLNQHLADPEVRWDLHNSQALQLETGTAYGPQLLAPILDELRAAAANEQERALVESLAAWSGDHPLESVPAILFNQLTYELSRATLAPRLGAQAFEQLLSTRMIDSALPRLTADPQSPWWTRANGQARSRAEAVAEAWRATVLHLQKTLGEDTTKWQWGQAHTLTHQHPLGVQWPLDMLLNVGPQAAPGGHETPNNLSHRIGAAPWPVGYGPSTRRLVDLADASTSLGINPVGQSGVPFDRHYSDQARRFIDGEYVPQHLSAEDVSANTRSTLTLQPAP</sequence>
<dbReference type="GO" id="GO:0046872">
    <property type="term" value="F:metal ion binding"/>
    <property type="evidence" value="ECO:0007669"/>
    <property type="project" value="UniProtKB-KW"/>
</dbReference>
<keyword evidence="8" id="KW-0479">Metal-binding</keyword>
<dbReference type="EMBL" id="FRBQ01000001">
    <property type="protein sequence ID" value="SHL37349.1"/>
    <property type="molecule type" value="Genomic_DNA"/>
</dbReference>
<evidence type="ECO:0000256" key="4">
    <source>
        <dbReference type="ARBA" id="ARBA00022764"/>
    </source>
</evidence>
<keyword evidence="6" id="KW-0865">Zymogen</keyword>
<evidence type="ECO:0000256" key="8">
    <source>
        <dbReference type="PIRSR" id="PIRSR001227-2"/>
    </source>
</evidence>
<dbReference type="PIRSF" id="PIRSF001227">
    <property type="entry name" value="Pen_acylase"/>
    <property type="match status" value="1"/>
</dbReference>
<dbReference type="Gene3D" id="1.10.439.10">
    <property type="entry name" value="Penicillin Amidohydrolase, domain 1"/>
    <property type="match status" value="1"/>
</dbReference>
<feature type="active site" description="Nucleophile" evidence="7">
    <location>
        <position position="246"/>
    </location>
</feature>
<evidence type="ECO:0000256" key="7">
    <source>
        <dbReference type="PIRSR" id="PIRSR001227-1"/>
    </source>
</evidence>
<dbReference type="PANTHER" id="PTHR34218:SF5">
    <property type="entry name" value="PENICILLIN ACYLASE FAMILY PROTEIN"/>
    <property type="match status" value="1"/>
</dbReference>
<dbReference type="AlphaFoldDB" id="A0A1M7A421"/>
<proteinExistence type="inferred from homology"/>
<protein>
    <submittedName>
        <fullName evidence="9">Penicillin amidase</fullName>
    </submittedName>
</protein>
<evidence type="ECO:0000256" key="6">
    <source>
        <dbReference type="ARBA" id="ARBA00023145"/>
    </source>
</evidence>
<dbReference type="InterPro" id="IPR002692">
    <property type="entry name" value="S45"/>
</dbReference>
<dbReference type="OrthoDB" id="9760084at2"/>
<dbReference type="InterPro" id="IPR023343">
    <property type="entry name" value="Penicillin_amidase_dom1"/>
</dbReference>
<dbReference type="Gene3D" id="3.60.20.10">
    <property type="entry name" value="Glutamine Phosphoribosylpyrophosphate, subunit 1, domain 1"/>
    <property type="match status" value="1"/>
</dbReference>
<keyword evidence="10" id="KW-1185">Reference proteome</keyword>
<keyword evidence="4" id="KW-0574">Periplasm</keyword>
<keyword evidence="8" id="KW-0106">Calcium</keyword>
<dbReference type="Gene3D" id="2.30.120.10">
    <property type="match status" value="1"/>
</dbReference>
<dbReference type="Gene3D" id="1.10.1400.10">
    <property type="match status" value="1"/>
</dbReference>
<dbReference type="RefSeq" id="WP_073263277.1">
    <property type="nucleotide sequence ID" value="NZ_FRBQ01000001.1"/>
</dbReference>
<dbReference type="PANTHER" id="PTHR34218">
    <property type="entry name" value="PEPTIDASE S45 PENICILLIN AMIDASE"/>
    <property type="match status" value="1"/>
</dbReference>
<dbReference type="SUPFAM" id="SSF56235">
    <property type="entry name" value="N-terminal nucleophile aminohydrolases (Ntn hydrolases)"/>
    <property type="match status" value="1"/>
</dbReference>
<evidence type="ECO:0000256" key="2">
    <source>
        <dbReference type="ARBA" id="ARBA00006586"/>
    </source>
</evidence>
<dbReference type="GO" id="GO:0016811">
    <property type="term" value="F:hydrolase activity, acting on carbon-nitrogen (but not peptide) bonds, in linear amides"/>
    <property type="evidence" value="ECO:0007669"/>
    <property type="project" value="InterPro"/>
</dbReference>
<gene>
    <name evidence="9" type="ORF">SAMN05216288_1768</name>
</gene>
<dbReference type="CDD" id="cd03747">
    <property type="entry name" value="Ntn_PGA_like"/>
    <property type="match status" value="1"/>
</dbReference>
<feature type="binding site" evidence="8">
    <location>
        <position position="318"/>
    </location>
    <ligand>
        <name>Ca(2+)</name>
        <dbReference type="ChEBI" id="CHEBI:29108"/>
    </ligand>
</feature>
<comment type="subcellular location">
    <subcellularLocation>
        <location evidence="1">Periplasm</location>
    </subcellularLocation>
</comment>
<evidence type="ECO:0000313" key="9">
    <source>
        <dbReference type="EMBL" id="SHL37349.1"/>
    </source>
</evidence>
<feature type="binding site" evidence="8">
    <location>
        <position position="184"/>
    </location>
    <ligand>
        <name>Ca(2+)</name>
        <dbReference type="ChEBI" id="CHEBI:29108"/>
    </ligand>
</feature>
<dbReference type="GO" id="GO:0042597">
    <property type="term" value="C:periplasmic space"/>
    <property type="evidence" value="ECO:0007669"/>
    <property type="project" value="UniProtKB-SubCell"/>
</dbReference>
<evidence type="ECO:0000256" key="5">
    <source>
        <dbReference type="ARBA" id="ARBA00022801"/>
    </source>
</evidence>
<keyword evidence="5" id="KW-0378">Hydrolase</keyword>
<dbReference type="Proteomes" id="UP000184305">
    <property type="component" value="Unassembled WGS sequence"/>
</dbReference>
<name>A0A1M7A421_9GAMM</name>
<feature type="binding site" evidence="8">
    <location>
        <position position="321"/>
    </location>
    <ligand>
        <name>Ca(2+)</name>
        <dbReference type="ChEBI" id="CHEBI:29108"/>
    </ligand>
</feature>
<feature type="binding site" evidence="8">
    <location>
        <position position="454"/>
    </location>
    <ligand>
        <name>Ca(2+)</name>
        <dbReference type="ChEBI" id="CHEBI:29108"/>
    </ligand>
</feature>
<dbReference type="InterPro" id="IPR029055">
    <property type="entry name" value="Ntn_hydrolases_N"/>
</dbReference>
<evidence type="ECO:0000313" key="10">
    <source>
        <dbReference type="Proteomes" id="UP000184305"/>
    </source>
</evidence>
<organism evidence="9 10">
    <name type="scientific">Phytopseudomonas punonensis</name>
    <dbReference type="NCBI Taxonomy" id="1220495"/>
    <lineage>
        <taxon>Bacteria</taxon>
        <taxon>Pseudomonadati</taxon>
        <taxon>Pseudomonadota</taxon>
        <taxon>Gammaproteobacteria</taxon>
        <taxon>Pseudomonadales</taxon>
        <taxon>Pseudomonadaceae</taxon>
        <taxon>Phytopseudomonas</taxon>
    </lineage>
</organism>
<comment type="cofactor">
    <cofactor evidence="8">
        <name>Ca(2+)</name>
        <dbReference type="ChEBI" id="CHEBI:29108"/>
    </cofactor>
    <text evidence="8">Binds 1 Ca(2+) ion per dimer.</text>
</comment>
<dbReference type="GO" id="GO:0017000">
    <property type="term" value="P:antibiotic biosynthetic process"/>
    <property type="evidence" value="ECO:0007669"/>
    <property type="project" value="InterPro"/>
</dbReference>
<accession>A0A1M7A421</accession>
<dbReference type="InterPro" id="IPR043147">
    <property type="entry name" value="Penicillin_amidase_A-knob"/>
</dbReference>
<dbReference type="InterPro" id="IPR043146">
    <property type="entry name" value="Penicillin_amidase_N_B-knob"/>
</dbReference>
<evidence type="ECO:0000256" key="1">
    <source>
        <dbReference type="ARBA" id="ARBA00004418"/>
    </source>
</evidence>
<dbReference type="Pfam" id="PF01804">
    <property type="entry name" value="Penicil_amidase"/>
    <property type="match status" value="1"/>
</dbReference>
<dbReference type="InterPro" id="IPR014395">
    <property type="entry name" value="Pen/GL7ACA/AHL_acylase"/>
</dbReference>
<keyword evidence="3" id="KW-0732">Signal</keyword>
<comment type="similarity">
    <text evidence="2">Belongs to the peptidase S45 family.</text>
</comment>